<gene>
    <name evidence="3" type="primary">Acey_s0295.g1646</name>
    <name evidence="3" type="ORF">Y032_0295g1646</name>
</gene>
<keyword evidence="4" id="KW-1185">Reference proteome</keyword>
<reference evidence="4" key="1">
    <citation type="journal article" date="2015" name="Nat. Genet.">
        <title>The genome and transcriptome of the zoonotic hookworm Ancylostoma ceylanicum identify infection-specific gene families.</title>
        <authorList>
            <person name="Schwarz E.M."/>
            <person name="Hu Y."/>
            <person name="Antoshechkin I."/>
            <person name="Miller M.M."/>
            <person name="Sternberg P.W."/>
            <person name="Aroian R.V."/>
        </authorList>
    </citation>
    <scope>NUCLEOTIDE SEQUENCE</scope>
    <source>
        <strain evidence="4">HY135</strain>
    </source>
</reference>
<accession>A0A016S551</accession>
<dbReference type="Proteomes" id="UP000024635">
    <property type="component" value="Unassembled WGS sequence"/>
</dbReference>
<feature type="region of interest" description="Disordered" evidence="1">
    <location>
        <begin position="199"/>
        <end position="320"/>
    </location>
</feature>
<feature type="region of interest" description="Disordered" evidence="1">
    <location>
        <begin position="25"/>
        <end position="70"/>
    </location>
</feature>
<dbReference type="EMBL" id="JARK01001631">
    <property type="protein sequence ID" value="EYB85576.1"/>
    <property type="molecule type" value="Genomic_DNA"/>
</dbReference>
<proteinExistence type="predicted"/>
<dbReference type="AlphaFoldDB" id="A0A016S551"/>
<protein>
    <submittedName>
        <fullName evidence="3">Uncharacterized protein</fullName>
    </submittedName>
</protein>
<feature type="compositionally biased region" description="Low complexity" evidence="1">
    <location>
        <begin position="275"/>
        <end position="286"/>
    </location>
</feature>
<sequence length="320" mass="35211">MYRQFSLSKVTDALVYANHSKHRLAGQNKVPRPLVHKSSNQKQLERMLQSATREPPSLKHGSTKANFSQKSMCSPNNDVVVRAQVETYKANETFFISKITSLTFSEGTLVDNLPSLLLVDKLSAYSSSTTCKANGRSLCKLSTRFGTTTCLGEKAKVGCQQASVRTRMFYIFILLSLATSYFMILLPSLLFCGNCKRPEKSESHLPPPSKSNEPGSSDSGTPSKPEKSSDMRGLPRERVKKSKKEPASEKKSHIREQKHPDPSQESKESKEAKPKQPAVPDKQPVQPAAPPAPPTGGDEGYEACPDMTPEQLAKALAEMK</sequence>
<feature type="compositionally biased region" description="Polar residues" evidence="1">
    <location>
        <begin position="210"/>
        <end position="222"/>
    </location>
</feature>
<evidence type="ECO:0000256" key="2">
    <source>
        <dbReference type="SAM" id="Phobius"/>
    </source>
</evidence>
<organism evidence="3 4">
    <name type="scientific">Ancylostoma ceylanicum</name>
    <dbReference type="NCBI Taxonomy" id="53326"/>
    <lineage>
        <taxon>Eukaryota</taxon>
        <taxon>Metazoa</taxon>
        <taxon>Ecdysozoa</taxon>
        <taxon>Nematoda</taxon>
        <taxon>Chromadorea</taxon>
        <taxon>Rhabditida</taxon>
        <taxon>Rhabditina</taxon>
        <taxon>Rhabditomorpha</taxon>
        <taxon>Strongyloidea</taxon>
        <taxon>Ancylostomatidae</taxon>
        <taxon>Ancylostomatinae</taxon>
        <taxon>Ancylostoma</taxon>
    </lineage>
</organism>
<feature type="transmembrane region" description="Helical" evidence="2">
    <location>
        <begin position="169"/>
        <end position="191"/>
    </location>
</feature>
<evidence type="ECO:0000313" key="4">
    <source>
        <dbReference type="Proteomes" id="UP000024635"/>
    </source>
</evidence>
<keyword evidence="2" id="KW-0472">Membrane</keyword>
<feature type="compositionally biased region" description="Basic and acidic residues" evidence="1">
    <location>
        <begin position="224"/>
        <end position="237"/>
    </location>
</feature>
<feature type="compositionally biased region" description="Basic and acidic residues" evidence="1">
    <location>
        <begin position="244"/>
        <end position="274"/>
    </location>
</feature>
<dbReference type="OrthoDB" id="5874467at2759"/>
<evidence type="ECO:0000313" key="3">
    <source>
        <dbReference type="EMBL" id="EYB85576.1"/>
    </source>
</evidence>
<evidence type="ECO:0000256" key="1">
    <source>
        <dbReference type="SAM" id="MobiDB-lite"/>
    </source>
</evidence>
<keyword evidence="2" id="KW-1133">Transmembrane helix</keyword>
<comment type="caution">
    <text evidence="3">The sequence shown here is derived from an EMBL/GenBank/DDBJ whole genome shotgun (WGS) entry which is preliminary data.</text>
</comment>
<name>A0A016S551_9BILA</name>
<keyword evidence="2" id="KW-0812">Transmembrane</keyword>